<protein>
    <submittedName>
        <fullName evidence="2">Uncharacterized protein</fullName>
    </submittedName>
</protein>
<feature type="non-terminal residue" evidence="2">
    <location>
        <position position="21"/>
    </location>
</feature>
<sequence>MWSRSRSCQQDSVRPRCSQEG</sequence>
<evidence type="ECO:0000313" key="3">
    <source>
        <dbReference type="Proteomes" id="UP000499080"/>
    </source>
</evidence>
<gene>
    <name evidence="2" type="ORF">AVEN_65122_1</name>
</gene>
<evidence type="ECO:0000256" key="1">
    <source>
        <dbReference type="SAM" id="MobiDB-lite"/>
    </source>
</evidence>
<keyword evidence="3" id="KW-1185">Reference proteome</keyword>
<comment type="caution">
    <text evidence="2">The sequence shown here is derived from an EMBL/GenBank/DDBJ whole genome shotgun (WGS) entry which is preliminary data.</text>
</comment>
<dbReference type="AlphaFoldDB" id="A0A4Y2NJE3"/>
<proteinExistence type="predicted"/>
<name>A0A4Y2NJE3_ARAVE</name>
<accession>A0A4Y2NJE3</accession>
<dbReference type="Proteomes" id="UP000499080">
    <property type="component" value="Unassembled WGS sequence"/>
</dbReference>
<dbReference type="EMBL" id="BGPR01287360">
    <property type="protein sequence ID" value="GBN38137.1"/>
    <property type="molecule type" value="Genomic_DNA"/>
</dbReference>
<reference evidence="2 3" key="1">
    <citation type="journal article" date="2019" name="Sci. Rep.">
        <title>Orb-weaving spider Araneus ventricosus genome elucidates the spidroin gene catalogue.</title>
        <authorList>
            <person name="Kono N."/>
            <person name="Nakamura H."/>
            <person name="Ohtoshi R."/>
            <person name="Moran D.A.P."/>
            <person name="Shinohara A."/>
            <person name="Yoshida Y."/>
            <person name="Fujiwara M."/>
            <person name="Mori M."/>
            <person name="Tomita M."/>
            <person name="Arakawa K."/>
        </authorList>
    </citation>
    <scope>NUCLEOTIDE SEQUENCE [LARGE SCALE GENOMIC DNA]</scope>
</reference>
<feature type="region of interest" description="Disordered" evidence="1">
    <location>
        <begin position="1"/>
        <end position="21"/>
    </location>
</feature>
<feature type="compositionally biased region" description="Polar residues" evidence="1">
    <location>
        <begin position="1"/>
        <end position="12"/>
    </location>
</feature>
<evidence type="ECO:0000313" key="2">
    <source>
        <dbReference type="EMBL" id="GBN38137.1"/>
    </source>
</evidence>
<organism evidence="2 3">
    <name type="scientific">Araneus ventricosus</name>
    <name type="common">Orbweaver spider</name>
    <name type="synonym">Epeira ventricosa</name>
    <dbReference type="NCBI Taxonomy" id="182803"/>
    <lineage>
        <taxon>Eukaryota</taxon>
        <taxon>Metazoa</taxon>
        <taxon>Ecdysozoa</taxon>
        <taxon>Arthropoda</taxon>
        <taxon>Chelicerata</taxon>
        <taxon>Arachnida</taxon>
        <taxon>Araneae</taxon>
        <taxon>Araneomorphae</taxon>
        <taxon>Entelegynae</taxon>
        <taxon>Araneoidea</taxon>
        <taxon>Araneidae</taxon>
        <taxon>Araneus</taxon>
    </lineage>
</organism>